<dbReference type="InterPro" id="IPR017871">
    <property type="entry name" value="ABC_transporter-like_CS"/>
</dbReference>
<proteinExistence type="predicted"/>
<evidence type="ECO:0000259" key="3">
    <source>
        <dbReference type="PROSITE" id="PS50893"/>
    </source>
</evidence>
<name>A0A9Q3W2C6_9GAMM</name>
<dbReference type="GO" id="GO:0016887">
    <property type="term" value="F:ATP hydrolysis activity"/>
    <property type="evidence" value="ECO:0007669"/>
    <property type="project" value="InterPro"/>
</dbReference>
<comment type="caution">
    <text evidence="4">The sequence shown here is derived from an EMBL/GenBank/DDBJ whole genome shotgun (WGS) entry which is preliminary data.</text>
</comment>
<dbReference type="SUPFAM" id="SSF52540">
    <property type="entry name" value="P-loop containing nucleoside triphosphate hydrolases"/>
    <property type="match status" value="2"/>
</dbReference>
<feature type="domain" description="ABC transporter" evidence="3">
    <location>
        <begin position="6"/>
        <end position="241"/>
    </location>
</feature>
<protein>
    <submittedName>
        <fullName evidence="4">ABC transporter ATP-binding protein</fullName>
    </submittedName>
</protein>
<gene>
    <name evidence="4" type="ORF">LZG35_01585</name>
</gene>
<keyword evidence="5" id="KW-1185">Reference proteome</keyword>
<dbReference type="PANTHER" id="PTHR43790:SF4">
    <property type="entry name" value="GUANOSINE IMPORT ATP-BINDING PROTEIN NUPO"/>
    <property type="match status" value="1"/>
</dbReference>
<evidence type="ECO:0000313" key="4">
    <source>
        <dbReference type="EMBL" id="MCE7507310.1"/>
    </source>
</evidence>
<dbReference type="SMART" id="SM00382">
    <property type="entry name" value="AAA"/>
    <property type="match status" value="2"/>
</dbReference>
<dbReference type="CDD" id="cd03216">
    <property type="entry name" value="ABC_Carb_Monos_I"/>
    <property type="match status" value="1"/>
</dbReference>
<reference evidence="4" key="1">
    <citation type="submission" date="2022-01" db="EMBL/GenBank/DDBJ databases">
        <authorList>
            <person name="Karlyshev A.V."/>
            <person name="Jaspars M."/>
        </authorList>
    </citation>
    <scope>NUCLEOTIDE SEQUENCE</scope>
    <source>
        <strain evidence="4">AGSA3-2</strain>
    </source>
</reference>
<feature type="domain" description="ABC transporter" evidence="3">
    <location>
        <begin position="261"/>
        <end position="505"/>
    </location>
</feature>
<organism evidence="4 5">
    <name type="scientific">Alloalcanivorax xenomutans</name>
    <dbReference type="NCBI Taxonomy" id="1094342"/>
    <lineage>
        <taxon>Bacteria</taxon>
        <taxon>Pseudomonadati</taxon>
        <taxon>Pseudomonadota</taxon>
        <taxon>Gammaproteobacteria</taxon>
        <taxon>Oceanospirillales</taxon>
        <taxon>Alcanivoracaceae</taxon>
        <taxon>Alloalcanivorax</taxon>
    </lineage>
</organism>
<keyword evidence="1" id="KW-0547">Nucleotide-binding</keyword>
<dbReference type="EMBL" id="JAJVKT010000001">
    <property type="protein sequence ID" value="MCE7507310.1"/>
    <property type="molecule type" value="Genomic_DNA"/>
</dbReference>
<dbReference type="InterPro" id="IPR050107">
    <property type="entry name" value="ABC_carbohydrate_import_ATPase"/>
</dbReference>
<dbReference type="Proteomes" id="UP001107961">
    <property type="component" value="Unassembled WGS sequence"/>
</dbReference>
<dbReference type="InterPro" id="IPR003593">
    <property type="entry name" value="AAA+_ATPase"/>
</dbReference>
<dbReference type="Pfam" id="PF00005">
    <property type="entry name" value="ABC_tran"/>
    <property type="match status" value="2"/>
</dbReference>
<dbReference type="PANTHER" id="PTHR43790">
    <property type="entry name" value="CARBOHYDRATE TRANSPORT ATP-BINDING PROTEIN MG119-RELATED"/>
    <property type="match status" value="1"/>
</dbReference>
<evidence type="ECO:0000256" key="2">
    <source>
        <dbReference type="ARBA" id="ARBA00022840"/>
    </source>
</evidence>
<dbReference type="GO" id="GO:0005524">
    <property type="term" value="F:ATP binding"/>
    <property type="evidence" value="ECO:0007669"/>
    <property type="project" value="UniProtKB-KW"/>
</dbReference>
<dbReference type="PROSITE" id="PS50893">
    <property type="entry name" value="ABC_TRANSPORTER_2"/>
    <property type="match status" value="2"/>
</dbReference>
<dbReference type="AlphaFoldDB" id="A0A9Q3W2C6"/>
<evidence type="ECO:0000313" key="5">
    <source>
        <dbReference type="Proteomes" id="UP001107961"/>
    </source>
</evidence>
<dbReference type="InterPro" id="IPR003439">
    <property type="entry name" value="ABC_transporter-like_ATP-bd"/>
</dbReference>
<sequence>MRALSLETLSAGKSYGHFRALDGVSLKVRAGTVHALLGENGAGKSTLVKGLVGYDPLDSGSILVSDRERQIRAPREAHALGIGMVYQHFTVAPGLSVAENLVLSRDDPPLRIRWKAERERLRAFMDEMPFQLDPDRPVSGLAAGEKQKLEILKQLYLQRRFIILDEPTSVLTPQEADEVLGLMRGLAHAGEVSVLMITHKFREVTAFADDVTVLRKGAMVGSCAVADTTVEALSGWMMGRAPTHDTVVERPPVNEKVEPCLRVTDMVAHNDKGVEAVHRVSLSVRPGEIVGIAGISGNGQKELTEVLLGQRQAESGSVFINGRPYHGRREEMLREKVHSLPEEPLRNACIGTMSVAENLALRQFDQPALCRWGWWINRAAIDKQAGERIERFQVSPADPARPIQTLSGGNVQRVVLARELTEEVAVLIVSNPVFGLDFASVAMIHQRLLEARNRGAGVLLLSEDLDELLELADRILVIHDGHISYQTRAAEANRVELGRHMAGVEAEAC</sequence>
<dbReference type="InterPro" id="IPR027417">
    <property type="entry name" value="P-loop_NTPase"/>
</dbReference>
<dbReference type="KEGG" id="axe:P40_03525"/>
<dbReference type="PROSITE" id="PS00211">
    <property type="entry name" value="ABC_TRANSPORTER_1"/>
    <property type="match status" value="1"/>
</dbReference>
<dbReference type="Gene3D" id="3.40.50.300">
    <property type="entry name" value="P-loop containing nucleotide triphosphate hydrolases"/>
    <property type="match status" value="2"/>
</dbReference>
<dbReference type="RefSeq" id="WP_080530450.1">
    <property type="nucleotide sequence ID" value="NZ_CP012331.1"/>
</dbReference>
<keyword evidence="2 4" id="KW-0067">ATP-binding</keyword>
<accession>A0A9Q3W2C6</accession>
<evidence type="ECO:0000256" key="1">
    <source>
        <dbReference type="ARBA" id="ARBA00022741"/>
    </source>
</evidence>